<evidence type="ECO:0000256" key="1">
    <source>
        <dbReference type="SAM" id="SignalP"/>
    </source>
</evidence>
<organism evidence="2 3">
    <name type="scientific">Acrocarpospora phusangensis</name>
    <dbReference type="NCBI Taxonomy" id="1070424"/>
    <lineage>
        <taxon>Bacteria</taxon>
        <taxon>Bacillati</taxon>
        <taxon>Actinomycetota</taxon>
        <taxon>Actinomycetes</taxon>
        <taxon>Streptosporangiales</taxon>
        <taxon>Streptosporangiaceae</taxon>
        <taxon>Acrocarpospora</taxon>
    </lineage>
</organism>
<keyword evidence="3" id="KW-1185">Reference proteome</keyword>
<sequence>MVIGTALAVATACSPAPAAPAATTPAPVNTAAAFGHEVRITSTGAVPKLLVSGVGEAVAWRNDSGGEVTVRLIDGTPPSGALKPGDVFSHTFTTAGTFAYTLDRESKSAKDPAGVVEVLPHEPAG</sequence>
<evidence type="ECO:0008006" key="4">
    <source>
        <dbReference type="Google" id="ProtNLM"/>
    </source>
</evidence>
<keyword evidence="1" id="KW-0732">Signal</keyword>
<reference evidence="2" key="1">
    <citation type="submission" date="2021-01" db="EMBL/GenBank/DDBJ databases">
        <title>Whole genome shotgun sequence of Acrocarpospora phusangensis NBRC 108782.</title>
        <authorList>
            <person name="Komaki H."/>
            <person name="Tamura T."/>
        </authorList>
    </citation>
    <scope>NUCLEOTIDE SEQUENCE</scope>
    <source>
        <strain evidence="2">NBRC 108782</strain>
    </source>
</reference>
<dbReference type="EMBL" id="BOOA01000001">
    <property type="protein sequence ID" value="GIH21840.1"/>
    <property type="molecule type" value="Genomic_DNA"/>
</dbReference>
<dbReference type="Proteomes" id="UP000640052">
    <property type="component" value="Unassembled WGS sequence"/>
</dbReference>
<name>A0A919Q732_9ACTN</name>
<comment type="caution">
    <text evidence="2">The sequence shown here is derived from an EMBL/GenBank/DDBJ whole genome shotgun (WGS) entry which is preliminary data.</text>
</comment>
<feature type="chain" id="PRO_5039357518" description="EfeO-type cupredoxin-like domain-containing protein" evidence="1">
    <location>
        <begin position="19"/>
        <end position="125"/>
    </location>
</feature>
<dbReference type="AlphaFoldDB" id="A0A919Q732"/>
<protein>
    <recommendedName>
        <fullName evidence="4">EfeO-type cupredoxin-like domain-containing protein</fullName>
    </recommendedName>
</protein>
<dbReference type="Gene3D" id="2.60.40.420">
    <property type="entry name" value="Cupredoxins - blue copper proteins"/>
    <property type="match status" value="1"/>
</dbReference>
<gene>
    <name evidence="2" type="ORF">Aph01nite_01500</name>
</gene>
<dbReference type="SUPFAM" id="SSF49503">
    <property type="entry name" value="Cupredoxins"/>
    <property type="match status" value="1"/>
</dbReference>
<dbReference type="InterPro" id="IPR008972">
    <property type="entry name" value="Cupredoxin"/>
</dbReference>
<accession>A0A919Q732</accession>
<evidence type="ECO:0000313" key="3">
    <source>
        <dbReference type="Proteomes" id="UP000640052"/>
    </source>
</evidence>
<feature type="signal peptide" evidence="1">
    <location>
        <begin position="1"/>
        <end position="18"/>
    </location>
</feature>
<evidence type="ECO:0000313" key="2">
    <source>
        <dbReference type="EMBL" id="GIH21840.1"/>
    </source>
</evidence>
<proteinExistence type="predicted"/>